<dbReference type="AlphaFoldDB" id="A0A6M3IVY2"/>
<gene>
    <name evidence="1" type="ORF">MM415B00896_0020</name>
</gene>
<organism evidence="1">
    <name type="scientific">viral metagenome</name>
    <dbReference type="NCBI Taxonomy" id="1070528"/>
    <lineage>
        <taxon>unclassified sequences</taxon>
        <taxon>metagenomes</taxon>
        <taxon>organismal metagenomes</taxon>
    </lineage>
</organism>
<protein>
    <submittedName>
        <fullName evidence="1">Uncharacterized protein</fullName>
    </submittedName>
</protein>
<reference evidence="1" key="1">
    <citation type="submission" date="2020-03" db="EMBL/GenBank/DDBJ databases">
        <title>The deep terrestrial virosphere.</title>
        <authorList>
            <person name="Holmfeldt K."/>
            <person name="Nilsson E."/>
            <person name="Simone D."/>
            <person name="Lopez-Fernandez M."/>
            <person name="Wu X."/>
            <person name="de Brujin I."/>
            <person name="Lundin D."/>
            <person name="Andersson A."/>
            <person name="Bertilsson S."/>
            <person name="Dopson M."/>
        </authorList>
    </citation>
    <scope>NUCLEOTIDE SEQUENCE</scope>
    <source>
        <strain evidence="1">MM415B00896</strain>
    </source>
</reference>
<dbReference type="EMBL" id="MT141451">
    <property type="protein sequence ID" value="QJA61743.1"/>
    <property type="molecule type" value="Genomic_DNA"/>
</dbReference>
<proteinExistence type="predicted"/>
<evidence type="ECO:0000313" key="1">
    <source>
        <dbReference type="EMBL" id="QJA61743.1"/>
    </source>
</evidence>
<sequence>MATTKYYGDYITFANVQLRTDVLDEITESELNDVIDAAVRRYSIDRPRRIAQQYTGDGTYRYALPTYWEDGISSINAVEFPDEQQAPIYMRVTEWDIIDIGDGNSEMIHLLVITPSTSDTFTVHYTTKHTVTNTTTTISDGDFEAVGYLVCSLACLALSARLARTKDSRYSADTLNFRTKSDEYRSLAKAFMEQYRIMLGLPDKGTKAADYIGDINPESPCQETRRLLSLND</sequence>
<accession>A0A6M3IVY2</accession>
<name>A0A6M3IVY2_9ZZZZ</name>